<dbReference type="Proteomes" id="UP000235589">
    <property type="component" value="Chromosome"/>
</dbReference>
<dbReference type="RefSeq" id="WP_102365356.1">
    <property type="nucleotide sequence ID" value="NZ_CP020991.1"/>
</dbReference>
<dbReference type="AlphaFoldDB" id="A0A2K9P3A0"/>
<evidence type="ECO:0000313" key="2">
    <source>
        <dbReference type="Proteomes" id="UP000235589"/>
    </source>
</evidence>
<dbReference type="GeneID" id="98062372"/>
<dbReference type="OrthoDB" id="9803966at2"/>
<name>A0A2K9P3A0_9FIRM</name>
<gene>
    <name evidence="1" type="ORF">B9O19_00957</name>
</gene>
<evidence type="ECO:0000313" key="1">
    <source>
        <dbReference type="EMBL" id="AUO19128.1"/>
    </source>
</evidence>
<evidence type="ECO:0008006" key="3">
    <source>
        <dbReference type="Google" id="ProtNLM"/>
    </source>
</evidence>
<organism evidence="1 2">
    <name type="scientific">Monoglobus pectinilyticus</name>
    <dbReference type="NCBI Taxonomy" id="1981510"/>
    <lineage>
        <taxon>Bacteria</taxon>
        <taxon>Bacillati</taxon>
        <taxon>Bacillota</taxon>
        <taxon>Clostridia</taxon>
        <taxon>Monoglobales</taxon>
        <taxon>Monoglobaceae</taxon>
        <taxon>Monoglobus</taxon>
    </lineage>
</organism>
<dbReference type="KEGG" id="mpec:B9O19_00957"/>
<dbReference type="EMBL" id="CP020991">
    <property type="protein sequence ID" value="AUO19128.1"/>
    <property type="molecule type" value="Genomic_DNA"/>
</dbReference>
<accession>A0A2K9P3A0</accession>
<proteinExistence type="predicted"/>
<reference evidence="1 2" key="1">
    <citation type="submission" date="2017-04" db="EMBL/GenBank/DDBJ databases">
        <title>Monoglobus pectinilyticus 14 draft genome.</title>
        <authorList>
            <person name="Kim C."/>
            <person name="Rosendale D.I."/>
            <person name="Kelly W.J."/>
            <person name="Tannock G.W."/>
            <person name="Patchett M.L."/>
            <person name="Jordens J.Z."/>
        </authorList>
    </citation>
    <scope>NUCLEOTIDE SEQUENCE [LARGE SCALE GENOMIC DNA]</scope>
    <source>
        <strain evidence="1 2">14</strain>
    </source>
</reference>
<dbReference type="Pfam" id="PF12675">
    <property type="entry name" value="DUF3795"/>
    <property type="match status" value="1"/>
</dbReference>
<protein>
    <recommendedName>
        <fullName evidence="3">DUF3795 domain-containing protein</fullName>
    </recommendedName>
</protein>
<dbReference type="InterPro" id="IPR024227">
    <property type="entry name" value="DUF3795"/>
</dbReference>
<keyword evidence="2" id="KW-1185">Reference proteome</keyword>
<sequence length="86" mass="9660">MFESRCGIGCDSCERKEEVGCTGCLTMKKTFWGGECEVKTCCESKGLNHCGECEEFPCEMVSAMGVEMGFDPKPRLENCRKWAKEK</sequence>